<dbReference type="Proteomes" id="UP000799118">
    <property type="component" value="Unassembled WGS sequence"/>
</dbReference>
<protein>
    <submittedName>
        <fullName evidence="2">Uncharacterized protein</fullName>
    </submittedName>
</protein>
<name>A0A6A4H333_9AGAR</name>
<keyword evidence="3" id="KW-1185">Reference proteome</keyword>
<dbReference type="OrthoDB" id="3013631at2759"/>
<dbReference type="AlphaFoldDB" id="A0A6A4H333"/>
<feature type="compositionally biased region" description="Basic and acidic residues" evidence="1">
    <location>
        <begin position="274"/>
        <end position="310"/>
    </location>
</feature>
<organism evidence="2 3">
    <name type="scientific">Gymnopus androsaceus JB14</name>
    <dbReference type="NCBI Taxonomy" id="1447944"/>
    <lineage>
        <taxon>Eukaryota</taxon>
        <taxon>Fungi</taxon>
        <taxon>Dikarya</taxon>
        <taxon>Basidiomycota</taxon>
        <taxon>Agaricomycotina</taxon>
        <taxon>Agaricomycetes</taxon>
        <taxon>Agaricomycetidae</taxon>
        <taxon>Agaricales</taxon>
        <taxon>Marasmiineae</taxon>
        <taxon>Omphalotaceae</taxon>
        <taxon>Gymnopus</taxon>
    </lineage>
</organism>
<evidence type="ECO:0000313" key="3">
    <source>
        <dbReference type="Proteomes" id="UP000799118"/>
    </source>
</evidence>
<evidence type="ECO:0000256" key="1">
    <source>
        <dbReference type="SAM" id="MobiDB-lite"/>
    </source>
</evidence>
<gene>
    <name evidence="2" type="ORF">BT96DRAFT_1001004</name>
</gene>
<accession>A0A6A4H333</accession>
<sequence length="415" mass="46458">MASLKPREENPKLKEIFLRTATNFAARSSGSVSATLISIDLGDFLTHRKTLASEKGHVVNAVRENKTRAHDVANALLELGIIPVAIQDFSLEHYSNLICISDGLHPLFDRYGVFAYVPSDPMLDALIAIVEERNLAWQRAMNEVGRHVPRTVRQLMDKIDDELWAEFTYDIALLIPTHFLPFNQKLLIREPDGSYLHTKVLNKELYVVVKEDSDDEIKRVCINASSKMAYHRKKYGVDTMSSRARALLEKAEKLVELLYANVMPEPGTEGAKLAAKEKAEEDARKEAERNQREPRQKENNGREGRRESLRNRAGGSGGGVEALETMESMPGASESGSNSDEARTPDGNDDDDDDELAFCAAIQEKLRGNELTNSERVEFGLRYLFGTKGYETPHIPGIPDPPSVFDRILRGNHQA</sequence>
<proteinExistence type="predicted"/>
<evidence type="ECO:0000313" key="2">
    <source>
        <dbReference type="EMBL" id="KAE9391784.1"/>
    </source>
</evidence>
<feature type="region of interest" description="Disordered" evidence="1">
    <location>
        <begin position="268"/>
        <end position="354"/>
    </location>
</feature>
<reference evidence="2" key="1">
    <citation type="journal article" date="2019" name="Environ. Microbiol.">
        <title>Fungal ecological strategies reflected in gene transcription - a case study of two litter decomposers.</title>
        <authorList>
            <person name="Barbi F."/>
            <person name="Kohler A."/>
            <person name="Barry K."/>
            <person name="Baskaran P."/>
            <person name="Daum C."/>
            <person name="Fauchery L."/>
            <person name="Ihrmark K."/>
            <person name="Kuo A."/>
            <person name="LaButti K."/>
            <person name="Lipzen A."/>
            <person name="Morin E."/>
            <person name="Grigoriev I.V."/>
            <person name="Henrissat B."/>
            <person name="Lindahl B."/>
            <person name="Martin F."/>
        </authorList>
    </citation>
    <scope>NUCLEOTIDE SEQUENCE</scope>
    <source>
        <strain evidence="2">JB14</strain>
    </source>
</reference>
<dbReference type="EMBL" id="ML769613">
    <property type="protein sequence ID" value="KAE9391784.1"/>
    <property type="molecule type" value="Genomic_DNA"/>
</dbReference>